<sequence>MIPRNICAVFKASGIFRFNTDIFTDLDFAPSEVTDREFEVRNEENRTNVPIIYDDNEILRTPSPPVEILCPDLNKSLPHDENCAQKSDKTRSPSPSILELSCSI</sequence>
<comment type="caution">
    <text evidence="2">The sequence shown here is derived from an EMBL/GenBank/DDBJ whole genome shotgun (WGS) entry which is preliminary data.</text>
</comment>
<proteinExistence type="predicted"/>
<dbReference type="AlphaFoldDB" id="A0ABD2MRL1"/>
<organism evidence="2 3">
    <name type="scientific">Cryptolaemus montrouzieri</name>
    <dbReference type="NCBI Taxonomy" id="559131"/>
    <lineage>
        <taxon>Eukaryota</taxon>
        <taxon>Metazoa</taxon>
        <taxon>Ecdysozoa</taxon>
        <taxon>Arthropoda</taxon>
        <taxon>Hexapoda</taxon>
        <taxon>Insecta</taxon>
        <taxon>Pterygota</taxon>
        <taxon>Neoptera</taxon>
        <taxon>Endopterygota</taxon>
        <taxon>Coleoptera</taxon>
        <taxon>Polyphaga</taxon>
        <taxon>Cucujiformia</taxon>
        <taxon>Coccinelloidea</taxon>
        <taxon>Coccinellidae</taxon>
        <taxon>Scymninae</taxon>
        <taxon>Scymnini</taxon>
        <taxon>Cryptolaemus</taxon>
    </lineage>
</organism>
<evidence type="ECO:0000313" key="2">
    <source>
        <dbReference type="EMBL" id="KAL3269043.1"/>
    </source>
</evidence>
<reference evidence="2 3" key="1">
    <citation type="journal article" date="2021" name="BMC Biol.">
        <title>Horizontally acquired antibacterial genes associated with adaptive radiation of ladybird beetles.</title>
        <authorList>
            <person name="Li H.S."/>
            <person name="Tang X.F."/>
            <person name="Huang Y.H."/>
            <person name="Xu Z.Y."/>
            <person name="Chen M.L."/>
            <person name="Du X.Y."/>
            <person name="Qiu B.Y."/>
            <person name="Chen P.T."/>
            <person name="Zhang W."/>
            <person name="Slipinski A."/>
            <person name="Escalona H.E."/>
            <person name="Waterhouse R.M."/>
            <person name="Zwick A."/>
            <person name="Pang H."/>
        </authorList>
    </citation>
    <scope>NUCLEOTIDE SEQUENCE [LARGE SCALE GENOMIC DNA]</scope>
    <source>
        <strain evidence="2">SYSU2018</strain>
    </source>
</reference>
<feature type="region of interest" description="Disordered" evidence="1">
    <location>
        <begin position="80"/>
        <end position="104"/>
    </location>
</feature>
<evidence type="ECO:0000256" key="1">
    <source>
        <dbReference type="SAM" id="MobiDB-lite"/>
    </source>
</evidence>
<accession>A0ABD2MRL1</accession>
<dbReference type="Proteomes" id="UP001516400">
    <property type="component" value="Unassembled WGS sequence"/>
</dbReference>
<keyword evidence="3" id="KW-1185">Reference proteome</keyword>
<gene>
    <name evidence="2" type="ORF">HHI36_008126</name>
</gene>
<protein>
    <submittedName>
        <fullName evidence="2">Uncharacterized protein</fullName>
    </submittedName>
</protein>
<dbReference type="EMBL" id="JABFTP020000021">
    <property type="protein sequence ID" value="KAL3269043.1"/>
    <property type="molecule type" value="Genomic_DNA"/>
</dbReference>
<feature type="compositionally biased region" description="Basic and acidic residues" evidence="1">
    <location>
        <begin position="80"/>
        <end position="91"/>
    </location>
</feature>
<evidence type="ECO:0000313" key="3">
    <source>
        <dbReference type="Proteomes" id="UP001516400"/>
    </source>
</evidence>
<name>A0ABD2MRL1_9CUCU</name>